<dbReference type="CDD" id="cd09819">
    <property type="entry name" value="An_peroxidase_bacterial_1"/>
    <property type="match status" value="1"/>
</dbReference>
<dbReference type="InterPro" id="IPR037120">
    <property type="entry name" value="Haem_peroxidase_sf_animal"/>
</dbReference>
<dbReference type="PANTHER" id="PTHR11475:SF4">
    <property type="entry name" value="CHORION PEROXIDASE"/>
    <property type="match status" value="1"/>
</dbReference>
<evidence type="ECO:0000256" key="2">
    <source>
        <dbReference type="ARBA" id="ARBA00022525"/>
    </source>
</evidence>
<dbReference type="Gene3D" id="1.10.640.10">
    <property type="entry name" value="Haem peroxidase domain superfamily, animal type"/>
    <property type="match status" value="1"/>
</dbReference>
<keyword evidence="4" id="KW-0575">Peroxidase</keyword>
<evidence type="ECO:0000313" key="5">
    <source>
        <dbReference type="Proteomes" id="UP000199518"/>
    </source>
</evidence>
<dbReference type="GO" id="GO:0020037">
    <property type="term" value="F:heme binding"/>
    <property type="evidence" value="ECO:0007669"/>
    <property type="project" value="InterPro"/>
</dbReference>
<dbReference type="Pfam" id="PF03098">
    <property type="entry name" value="An_peroxidase"/>
    <property type="match status" value="1"/>
</dbReference>
<dbReference type="Proteomes" id="UP000199518">
    <property type="component" value="Unassembled WGS sequence"/>
</dbReference>
<dbReference type="GO" id="GO:0004601">
    <property type="term" value="F:peroxidase activity"/>
    <property type="evidence" value="ECO:0007669"/>
    <property type="project" value="UniProtKB-KW"/>
</dbReference>
<sequence>MKGALGQFIDHDLTFDPASSLQKVNDPDALVDFRTPRFDLDNLYGRGPDDQPYMYQGDGVRFVLGRALTGNSDDASSRDLQRTAGGRAIIGDPRNDENVIISQLQAAFLRFHNRVADVLKASGPRDFAKVQEVVRWHYQWVVLHDFLPTIIGKDMLFSILPHLGSGKSILHDRPILRFYQPQKEPYMPVEFSVAAYRFGHSMVRPQYRLNEVTPPVEGNPDPSGKNDPRLPIFSSTALSLVGFNEFPSTWAVDWRLFFKLGIAPPSGKNRIQPAYKIDTSLVNPLGKLPEVVTGPTPVPSLALRNLLRSLRMGLPSGQAVARAMGEPIIPDEELRVGKANEDDFKNNPTLASISSEFSRNAPLWYYVLADSQNAFKDNNTPIRLGRIGGRIVGEVFAGILLGDHHSFLNHCPNWKPHAELAASDGTFGIADLIKQAMQA</sequence>
<keyword evidence="5" id="KW-1185">Reference proteome</keyword>
<dbReference type="InterPro" id="IPR010255">
    <property type="entry name" value="Haem_peroxidase_sf"/>
</dbReference>
<dbReference type="GO" id="GO:0005576">
    <property type="term" value="C:extracellular region"/>
    <property type="evidence" value="ECO:0007669"/>
    <property type="project" value="UniProtKB-SubCell"/>
</dbReference>
<name>A0A1I3GID7_9PLAN</name>
<organism evidence="4 5">
    <name type="scientific">Planctomicrobium piriforme</name>
    <dbReference type="NCBI Taxonomy" id="1576369"/>
    <lineage>
        <taxon>Bacteria</taxon>
        <taxon>Pseudomonadati</taxon>
        <taxon>Planctomycetota</taxon>
        <taxon>Planctomycetia</taxon>
        <taxon>Planctomycetales</taxon>
        <taxon>Planctomycetaceae</taxon>
        <taxon>Planctomicrobium</taxon>
    </lineage>
</organism>
<evidence type="ECO:0000256" key="1">
    <source>
        <dbReference type="ARBA" id="ARBA00004613"/>
    </source>
</evidence>
<keyword evidence="2" id="KW-0964">Secreted</keyword>
<dbReference type="EMBL" id="FOQD01000007">
    <property type="protein sequence ID" value="SFI23012.1"/>
    <property type="molecule type" value="Genomic_DNA"/>
</dbReference>
<keyword evidence="4" id="KW-0560">Oxidoreductase</keyword>
<dbReference type="GO" id="GO:0006979">
    <property type="term" value="P:response to oxidative stress"/>
    <property type="evidence" value="ECO:0007669"/>
    <property type="project" value="InterPro"/>
</dbReference>
<keyword evidence="3" id="KW-0325">Glycoprotein</keyword>
<dbReference type="AlphaFoldDB" id="A0A1I3GID7"/>
<dbReference type="SUPFAM" id="SSF48113">
    <property type="entry name" value="Heme-dependent peroxidases"/>
    <property type="match status" value="1"/>
</dbReference>
<dbReference type="PROSITE" id="PS50292">
    <property type="entry name" value="PEROXIDASE_3"/>
    <property type="match status" value="1"/>
</dbReference>
<evidence type="ECO:0000313" key="4">
    <source>
        <dbReference type="EMBL" id="SFI23012.1"/>
    </source>
</evidence>
<accession>A0A1I3GID7</accession>
<comment type="subcellular location">
    <subcellularLocation>
        <location evidence="1">Secreted</location>
    </subcellularLocation>
</comment>
<evidence type="ECO:0000256" key="3">
    <source>
        <dbReference type="ARBA" id="ARBA00023180"/>
    </source>
</evidence>
<dbReference type="PANTHER" id="PTHR11475">
    <property type="entry name" value="OXIDASE/PEROXIDASE"/>
    <property type="match status" value="1"/>
</dbReference>
<dbReference type="STRING" id="1576369.SAMN05421753_1072"/>
<protein>
    <submittedName>
        <fullName evidence="4">Animal haem peroxidase</fullName>
    </submittedName>
</protein>
<reference evidence="5" key="1">
    <citation type="submission" date="2016-10" db="EMBL/GenBank/DDBJ databases">
        <authorList>
            <person name="Varghese N."/>
            <person name="Submissions S."/>
        </authorList>
    </citation>
    <scope>NUCLEOTIDE SEQUENCE [LARGE SCALE GENOMIC DNA]</scope>
    <source>
        <strain evidence="5">DSM 26348</strain>
    </source>
</reference>
<proteinExistence type="predicted"/>
<dbReference type="InterPro" id="IPR019791">
    <property type="entry name" value="Haem_peroxidase_animal"/>
</dbReference>
<gene>
    <name evidence="4" type="ORF">SAMN05421753_1072</name>
</gene>